<feature type="chain" id="PRO_5032925748" description="Bacterial Ig domain-containing protein" evidence="1">
    <location>
        <begin position="30"/>
        <end position="263"/>
    </location>
</feature>
<protein>
    <recommendedName>
        <fullName evidence="4">Bacterial Ig domain-containing protein</fullName>
    </recommendedName>
</protein>
<accession>A0A850DQM8</accession>
<dbReference type="Gene3D" id="2.60.40.10">
    <property type="entry name" value="Immunoglobulins"/>
    <property type="match status" value="1"/>
</dbReference>
<dbReference type="RefSeq" id="WP_175325661.1">
    <property type="nucleotide sequence ID" value="NZ_BAAAWP010000001.1"/>
</dbReference>
<name>A0A850DQM8_9MICO</name>
<evidence type="ECO:0008006" key="4">
    <source>
        <dbReference type="Google" id="ProtNLM"/>
    </source>
</evidence>
<dbReference type="GO" id="GO:0005975">
    <property type="term" value="P:carbohydrate metabolic process"/>
    <property type="evidence" value="ECO:0007669"/>
    <property type="project" value="UniProtKB-ARBA"/>
</dbReference>
<feature type="signal peptide" evidence="1">
    <location>
        <begin position="1"/>
        <end position="29"/>
    </location>
</feature>
<sequence length="263" mass="26875">MKMSRALCATTGLALTLGAAVLGAVPAGAATITPTAVSSATSADAGAHTFGAVEVTSSIARDGVVTVSGTVHDASYANKTVQIAAGAGWQGSATVGADGSFTVSTPSAQAEYVLRFGKQLTPTLFVPTGSQIQWYAVQAPADTVTTASARSSVAEPSRPTVFTVDGQYADQTEDEQGDPEDIWVFSGHATRTADVFSRAAGTLHVSAFDGAETREVSSQEVAAGSRTALQLTLPDGASFAEYTLVVEDGGQQSAAYRFILQEV</sequence>
<evidence type="ECO:0000313" key="2">
    <source>
        <dbReference type="EMBL" id="NUU27817.1"/>
    </source>
</evidence>
<evidence type="ECO:0000313" key="3">
    <source>
        <dbReference type="Proteomes" id="UP000539146"/>
    </source>
</evidence>
<comment type="caution">
    <text evidence="2">The sequence shown here is derived from an EMBL/GenBank/DDBJ whole genome shotgun (WGS) entry which is preliminary data.</text>
</comment>
<dbReference type="EMBL" id="JABMCG010000093">
    <property type="protein sequence ID" value="NUU27817.1"/>
    <property type="molecule type" value="Genomic_DNA"/>
</dbReference>
<keyword evidence="1" id="KW-0732">Signal</keyword>
<dbReference type="InterPro" id="IPR013783">
    <property type="entry name" value="Ig-like_fold"/>
</dbReference>
<dbReference type="AlphaFoldDB" id="A0A850DQM8"/>
<proteinExistence type="predicted"/>
<evidence type="ECO:0000256" key="1">
    <source>
        <dbReference type="SAM" id="SignalP"/>
    </source>
</evidence>
<organism evidence="2 3">
    <name type="scientific">Curtobacterium citreum</name>
    <dbReference type="NCBI Taxonomy" id="2036"/>
    <lineage>
        <taxon>Bacteria</taxon>
        <taxon>Bacillati</taxon>
        <taxon>Actinomycetota</taxon>
        <taxon>Actinomycetes</taxon>
        <taxon>Micrococcales</taxon>
        <taxon>Microbacteriaceae</taxon>
        <taxon>Curtobacterium</taxon>
    </lineage>
</organism>
<dbReference type="Proteomes" id="UP000539146">
    <property type="component" value="Unassembled WGS sequence"/>
</dbReference>
<reference evidence="2 3" key="1">
    <citation type="submission" date="2020-05" db="EMBL/GenBank/DDBJ databases">
        <title>Genome Sequencing of Type Strains.</title>
        <authorList>
            <person name="Lemaire J.F."/>
            <person name="Inderbitzin P."/>
            <person name="Gregorio O.A."/>
            <person name="Collins S.B."/>
            <person name="Wespe N."/>
            <person name="Knight-Connoni V."/>
        </authorList>
    </citation>
    <scope>NUCLEOTIDE SEQUENCE [LARGE SCALE GENOMIC DNA]</scope>
    <source>
        <strain evidence="2 3">DSM 20512</strain>
    </source>
</reference>
<gene>
    <name evidence="2" type="ORF">HP467_06780</name>
</gene>